<name>A0A495JAI5_9ACTN</name>
<dbReference type="Proteomes" id="UP000277671">
    <property type="component" value="Unassembled WGS sequence"/>
</dbReference>
<dbReference type="AlphaFoldDB" id="A0A495JAI5"/>
<keyword evidence="2" id="KW-1185">Reference proteome</keyword>
<protein>
    <submittedName>
        <fullName evidence="1">Uncharacterized protein</fullName>
    </submittedName>
</protein>
<proteinExistence type="predicted"/>
<organism evidence="1 2">
    <name type="scientific">Micromonospora pisi</name>
    <dbReference type="NCBI Taxonomy" id="589240"/>
    <lineage>
        <taxon>Bacteria</taxon>
        <taxon>Bacillati</taxon>
        <taxon>Actinomycetota</taxon>
        <taxon>Actinomycetes</taxon>
        <taxon>Micromonosporales</taxon>
        <taxon>Micromonosporaceae</taxon>
        <taxon>Micromonospora</taxon>
    </lineage>
</organism>
<evidence type="ECO:0000313" key="2">
    <source>
        <dbReference type="Proteomes" id="UP000277671"/>
    </source>
</evidence>
<comment type="caution">
    <text evidence="1">The sequence shown here is derived from an EMBL/GenBank/DDBJ whole genome shotgun (WGS) entry which is preliminary data.</text>
</comment>
<gene>
    <name evidence="1" type="ORF">BDK92_0141</name>
</gene>
<dbReference type="EMBL" id="RBKT01000001">
    <property type="protein sequence ID" value="RKR85925.1"/>
    <property type="molecule type" value="Genomic_DNA"/>
</dbReference>
<evidence type="ECO:0000313" key="1">
    <source>
        <dbReference type="EMBL" id="RKR85925.1"/>
    </source>
</evidence>
<sequence>MLAQLSWYSIFGRPGGRQPWTGPFRVLLSGLVAAPPGYRSHRAQRMNRSYGSARFWPGPAEAVTSRRWLNRRSGPGSPSIEVVPFPSPVAALPAPSSASTAEGAEKVRYQSRGRSARRAAYQERIASYVSVGSGSCAAAMLARSCATDLLPGMTVETAS</sequence>
<accession>A0A495JAI5</accession>
<reference evidence="1 2" key="1">
    <citation type="submission" date="2018-10" db="EMBL/GenBank/DDBJ databases">
        <title>Sequencing the genomes of 1000 actinobacteria strains.</title>
        <authorList>
            <person name="Klenk H.-P."/>
        </authorList>
    </citation>
    <scope>NUCLEOTIDE SEQUENCE [LARGE SCALE GENOMIC DNA]</scope>
    <source>
        <strain evidence="1 2">DSM 45175</strain>
    </source>
</reference>